<organism evidence="2 3">
    <name type="scientific">Pseudonocardia bannensis</name>
    <dbReference type="NCBI Taxonomy" id="630973"/>
    <lineage>
        <taxon>Bacteria</taxon>
        <taxon>Bacillati</taxon>
        <taxon>Actinomycetota</taxon>
        <taxon>Actinomycetes</taxon>
        <taxon>Pseudonocardiales</taxon>
        <taxon>Pseudonocardiaceae</taxon>
        <taxon>Pseudonocardia</taxon>
    </lineage>
</organism>
<feature type="transmembrane region" description="Helical" evidence="1">
    <location>
        <begin position="39"/>
        <end position="59"/>
    </location>
</feature>
<evidence type="ECO:0000313" key="3">
    <source>
        <dbReference type="Proteomes" id="UP000586918"/>
    </source>
</evidence>
<feature type="transmembrane region" description="Helical" evidence="1">
    <location>
        <begin position="134"/>
        <end position="153"/>
    </location>
</feature>
<comment type="caution">
    <text evidence="2">The sequence shown here is derived from an EMBL/GenBank/DDBJ whole genome shotgun (WGS) entry which is preliminary data.</text>
</comment>
<keyword evidence="1" id="KW-1133">Transmembrane helix</keyword>
<keyword evidence="3" id="KW-1185">Reference proteome</keyword>
<dbReference type="AlphaFoldDB" id="A0A848DK20"/>
<dbReference type="Proteomes" id="UP000586918">
    <property type="component" value="Unassembled WGS sequence"/>
</dbReference>
<accession>A0A848DK20</accession>
<evidence type="ECO:0000256" key="1">
    <source>
        <dbReference type="SAM" id="Phobius"/>
    </source>
</evidence>
<keyword evidence="1" id="KW-0812">Transmembrane</keyword>
<dbReference type="EMBL" id="JAAXKZ010000056">
    <property type="protein sequence ID" value="NMH93042.1"/>
    <property type="molecule type" value="Genomic_DNA"/>
</dbReference>
<proteinExistence type="predicted"/>
<feature type="transmembrane region" description="Helical" evidence="1">
    <location>
        <begin position="104"/>
        <end position="122"/>
    </location>
</feature>
<dbReference type="RefSeq" id="WP_169413747.1">
    <property type="nucleotide sequence ID" value="NZ_JAAXKZ010000056.1"/>
</dbReference>
<keyword evidence="1" id="KW-0472">Membrane</keyword>
<evidence type="ECO:0000313" key="2">
    <source>
        <dbReference type="EMBL" id="NMH93042.1"/>
    </source>
</evidence>
<gene>
    <name evidence="2" type="ORF">HF519_15965</name>
</gene>
<name>A0A848DK20_9PSEU</name>
<sequence length="187" mass="19103">MLRGRHPAIPQSRPARAVAAIGTALVTAAAGHLLSAGAAPPLIGLLLAVAAMAGPAWWLTRDERGWERLAAAQLTAQLGSHTLFALAAPAPAPHTGHGVLGPDLMVLAHLLAAAVAGGWLRCGERRAIAMSRRAVALLLGLVAALLGTGPRAVRGPARRRPALASTPGTQTTLLRHTIVHRGPPAVC</sequence>
<protein>
    <submittedName>
        <fullName evidence="2">Uncharacterized protein</fullName>
    </submittedName>
</protein>
<reference evidence="2 3" key="1">
    <citation type="submission" date="2020-04" db="EMBL/GenBank/DDBJ databases">
        <authorList>
            <person name="Klaysubun C."/>
            <person name="Duangmal K."/>
            <person name="Lipun K."/>
        </authorList>
    </citation>
    <scope>NUCLEOTIDE SEQUENCE [LARGE SCALE GENOMIC DNA]</scope>
    <source>
        <strain evidence="2 3">DSM 45300</strain>
    </source>
</reference>